<dbReference type="RefSeq" id="WP_092408963.1">
    <property type="nucleotide sequence ID" value="NZ_FOVF01000022.1"/>
</dbReference>
<sequence>MKTIGLIGGMSWESTLTYYSLINEEVRKRLGGLHSARLVLYSVDFHDIERLQMAGDWDAAGVMLAQAGAALEAAGADCLVICTNTMHKVSAAIEETVTIPLVHVADATAAAIHAAGLTRVGLLGTRFTMEQDFYRNRISYPHGVEVLIPEAEDRERVHRVIYEELCLGRILDDSREQYRRIMASLVERGAQGVVLGCTEISLLVGASDASVPLFDTTAIHALGAVDFALASG</sequence>
<accession>A0A1I4Z2K3</accession>
<dbReference type="STRING" id="578942.SAMN05216289_1227"/>
<evidence type="ECO:0000313" key="3">
    <source>
        <dbReference type="EMBL" id="SFN44496.1"/>
    </source>
</evidence>
<dbReference type="PANTHER" id="PTHR21198">
    <property type="entry name" value="GLUTAMATE RACEMASE"/>
    <property type="match status" value="1"/>
</dbReference>
<dbReference type="GO" id="GO:0047661">
    <property type="term" value="F:amino-acid racemase activity"/>
    <property type="evidence" value="ECO:0007669"/>
    <property type="project" value="InterPro"/>
</dbReference>
<dbReference type="InterPro" id="IPR033134">
    <property type="entry name" value="Asp/Glu_racemase_AS_2"/>
</dbReference>
<keyword evidence="2" id="KW-0413">Isomerase</keyword>
<dbReference type="Proteomes" id="UP000198575">
    <property type="component" value="Unassembled WGS sequence"/>
</dbReference>
<reference evidence="3 4" key="1">
    <citation type="submission" date="2016-10" db="EMBL/GenBank/DDBJ databases">
        <authorList>
            <person name="de Groot N.N."/>
        </authorList>
    </citation>
    <scope>NUCLEOTIDE SEQUENCE [LARGE SCALE GENOMIC DNA]</scope>
    <source>
        <strain evidence="3 4">CGMCC 1.7659</strain>
    </source>
</reference>
<comment type="similarity">
    <text evidence="1">Belongs to the aspartate/glutamate racemases family.</text>
</comment>
<dbReference type="InterPro" id="IPR015942">
    <property type="entry name" value="Asp/Glu/hydantoin_racemase"/>
</dbReference>
<dbReference type="SUPFAM" id="SSF53681">
    <property type="entry name" value="Aspartate/glutamate racemase"/>
    <property type="match status" value="2"/>
</dbReference>
<dbReference type="Gene3D" id="3.40.50.1860">
    <property type="match status" value="2"/>
</dbReference>
<organism evidence="3 4">
    <name type="scientific">Dokdonella immobilis</name>
    <dbReference type="NCBI Taxonomy" id="578942"/>
    <lineage>
        <taxon>Bacteria</taxon>
        <taxon>Pseudomonadati</taxon>
        <taxon>Pseudomonadota</taxon>
        <taxon>Gammaproteobacteria</taxon>
        <taxon>Lysobacterales</taxon>
        <taxon>Rhodanobacteraceae</taxon>
        <taxon>Dokdonella</taxon>
    </lineage>
</organism>
<dbReference type="EMBL" id="FOVF01000022">
    <property type="protein sequence ID" value="SFN44496.1"/>
    <property type="molecule type" value="Genomic_DNA"/>
</dbReference>
<evidence type="ECO:0000313" key="4">
    <source>
        <dbReference type="Proteomes" id="UP000198575"/>
    </source>
</evidence>
<dbReference type="Pfam" id="PF01177">
    <property type="entry name" value="Asp_Glu_race"/>
    <property type="match status" value="1"/>
</dbReference>
<proteinExistence type="inferred from homology"/>
<keyword evidence="4" id="KW-1185">Reference proteome</keyword>
<dbReference type="OrthoDB" id="9803739at2"/>
<dbReference type="AlphaFoldDB" id="A0A1I4Z2K3"/>
<dbReference type="InterPro" id="IPR004380">
    <property type="entry name" value="Asp_race"/>
</dbReference>
<evidence type="ECO:0000256" key="1">
    <source>
        <dbReference type="ARBA" id="ARBA00007847"/>
    </source>
</evidence>
<evidence type="ECO:0000256" key="2">
    <source>
        <dbReference type="ARBA" id="ARBA00023235"/>
    </source>
</evidence>
<dbReference type="PANTHER" id="PTHR21198:SF7">
    <property type="entry name" value="ASPARTATE-GLUTAMATE RACEMASE FAMILY"/>
    <property type="match status" value="1"/>
</dbReference>
<protein>
    <submittedName>
        <fullName evidence="3">Aspartate racemase</fullName>
    </submittedName>
</protein>
<dbReference type="InterPro" id="IPR001920">
    <property type="entry name" value="Asp/Glu_race"/>
</dbReference>
<name>A0A1I4Z2K3_9GAMM</name>
<dbReference type="NCBIfam" id="TIGR00035">
    <property type="entry name" value="asp_race"/>
    <property type="match status" value="1"/>
</dbReference>
<gene>
    <name evidence="3" type="ORF">SAMN05216289_1227</name>
</gene>
<dbReference type="PROSITE" id="PS00924">
    <property type="entry name" value="ASP_GLU_RACEMASE_2"/>
    <property type="match status" value="1"/>
</dbReference>